<protein>
    <recommendedName>
        <fullName evidence="4">tRNA pseudouridine synthase A</fullName>
        <ecNumber evidence="4">5.4.99.12</ecNumber>
    </recommendedName>
    <alternativeName>
        <fullName evidence="4">tRNA pseudouridine(38-40) synthase</fullName>
    </alternativeName>
    <alternativeName>
        <fullName evidence="4">tRNA pseudouridylate synthase I</fullName>
    </alternativeName>
    <alternativeName>
        <fullName evidence="4">tRNA-uridine isomerase I</fullName>
    </alternativeName>
</protein>
<name>A0ABT5XAX4_9EURY</name>
<dbReference type="PANTHER" id="PTHR11142">
    <property type="entry name" value="PSEUDOURIDYLATE SYNTHASE"/>
    <property type="match status" value="1"/>
</dbReference>
<reference evidence="7 8" key="1">
    <citation type="submission" date="2023-03" db="EMBL/GenBank/DDBJ databases">
        <title>WGS of Methanotrichaceae archaeon Mx.</title>
        <authorList>
            <person name="Sorokin D.Y."/>
            <person name="Merkel A.Y."/>
        </authorList>
    </citation>
    <scope>NUCLEOTIDE SEQUENCE [LARGE SCALE GENOMIC DNA]</scope>
    <source>
        <strain evidence="7 8">Mx</strain>
    </source>
</reference>
<gene>
    <name evidence="4 7" type="primary">truA</name>
    <name evidence="7" type="ORF">P0O15_11855</name>
</gene>
<dbReference type="GO" id="GO:0160147">
    <property type="term" value="F:tRNA pseudouridine(38-40) synthase activity"/>
    <property type="evidence" value="ECO:0007669"/>
    <property type="project" value="UniProtKB-EC"/>
</dbReference>
<evidence type="ECO:0000256" key="2">
    <source>
        <dbReference type="ARBA" id="ARBA00022694"/>
    </source>
</evidence>
<comment type="caution">
    <text evidence="4">Lacks conserved residue(s) required for the propagation of feature annotation.</text>
</comment>
<dbReference type="EC" id="5.4.99.12" evidence="4"/>
<evidence type="ECO:0000256" key="3">
    <source>
        <dbReference type="ARBA" id="ARBA00023235"/>
    </source>
</evidence>
<evidence type="ECO:0000259" key="6">
    <source>
        <dbReference type="Pfam" id="PF01416"/>
    </source>
</evidence>
<keyword evidence="2 4" id="KW-0819">tRNA processing</keyword>
<dbReference type="EMBL" id="JARFPK010000073">
    <property type="protein sequence ID" value="MDF0591851.1"/>
    <property type="molecule type" value="Genomic_DNA"/>
</dbReference>
<dbReference type="InterPro" id="IPR020094">
    <property type="entry name" value="TruA/RsuA/RluB/E/F_N"/>
</dbReference>
<feature type="binding site" evidence="4">
    <location>
        <position position="109"/>
    </location>
    <ligand>
        <name>substrate</name>
    </ligand>
</feature>
<comment type="function">
    <text evidence="4">Formation of pseudouridine at positions 38, 39 and 40 in the anticodon stem and loop of transfer RNAs.</text>
</comment>
<evidence type="ECO:0000256" key="4">
    <source>
        <dbReference type="HAMAP-Rule" id="MF_00171"/>
    </source>
</evidence>
<dbReference type="NCBIfam" id="TIGR00071">
    <property type="entry name" value="hisT_truA"/>
    <property type="match status" value="1"/>
</dbReference>
<dbReference type="InterPro" id="IPR001406">
    <property type="entry name" value="PsdUridine_synth_TruA"/>
</dbReference>
<dbReference type="PIRSF" id="PIRSF001430">
    <property type="entry name" value="tRNA_psdUrid_synth"/>
    <property type="match status" value="1"/>
</dbReference>
<keyword evidence="3 4" id="KW-0413">Isomerase</keyword>
<evidence type="ECO:0000256" key="5">
    <source>
        <dbReference type="RuleBase" id="RU003792"/>
    </source>
</evidence>
<proteinExistence type="inferred from homology"/>
<sequence length="266" mass="29743">MKVAFKIGYLGRNYHGFQLQPGVPTIQAAVGGALRSLKLNDGRFCYAGRTDRGVSALSQVIDFYIDPARANLALPRVLNSRLPPDVWAWAVASVPENFSARHAALWRDYRYILPEAGLDIGLMRDAARRLQGVHDFRNLSSEKTRPTTRDLMKIDISEDDGMVIFEVRSDGFLWNMVRKIATTLAVVGRGEREPEWVDLLLDPRTNQGVAAAPAEGLILMDVGYQGIDWRVEPYSIMMAKERLSGVWKRDQVLAEATAILARSMVV</sequence>
<feature type="domain" description="Pseudouridine synthase I TruA alpha/beta" evidence="6">
    <location>
        <begin position="126"/>
        <end position="224"/>
    </location>
</feature>
<dbReference type="InterPro" id="IPR020097">
    <property type="entry name" value="PsdUridine_synth_TruA_a/b_dom"/>
</dbReference>
<dbReference type="Gene3D" id="3.30.70.580">
    <property type="entry name" value="Pseudouridine synthase I, catalytic domain, N-terminal subdomain"/>
    <property type="match status" value="1"/>
</dbReference>
<feature type="active site" description="Nucleophile" evidence="4">
    <location>
        <position position="51"/>
    </location>
</feature>
<evidence type="ECO:0000313" key="8">
    <source>
        <dbReference type="Proteomes" id="UP001220010"/>
    </source>
</evidence>
<dbReference type="Gene3D" id="3.30.70.660">
    <property type="entry name" value="Pseudouridine synthase I, catalytic domain, C-terminal subdomain"/>
    <property type="match status" value="1"/>
</dbReference>
<comment type="catalytic activity">
    <reaction evidence="4 5">
        <text>uridine(38/39/40) in tRNA = pseudouridine(38/39/40) in tRNA</text>
        <dbReference type="Rhea" id="RHEA:22376"/>
        <dbReference type="Rhea" id="RHEA-COMP:10085"/>
        <dbReference type="Rhea" id="RHEA-COMP:10087"/>
        <dbReference type="ChEBI" id="CHEBI:65314"/>
        <dbReference type="ChEBI" id="CHEBI:65315"/>
        <dbReference type="EC" id="5.4.99.12"/>
    </reaction>
</comment>
<dbReference type="HAMAP" id="MF_00171">
    <property type="entry name" value="TruA"/>
    <property type="match status" value="1"/>
</dbReference>
<dbReference type="Proteomes" id="UP001220010">
    <property type="component" value="Unassembled WGS sequence"/>
</dbReference>
<dbReference type="RefSeq" id="WP_316967574.1">
    <property type="nucleotide sequence ID" value="NZ_JARFPK010000073.1"/>
</dbReference>
<dbReference type="InterPro" id="IPR020103">
    <property type="entry name" value="PsdUridine_synth_cat_dom_sf"/>
</dbReference>
<keyword evidence="8" id="KW-1185">Reference proteome</keyword>
<dbReference type="Pfam" id="PF01416">
    <property type="entry name" value="PseudoU_synth_1"/>
    <property type="match status" value="1"/>
</dbReference>
<dbReference type="InterPro" id="IPR020095">
    <property type="entry name" value="PsdUridine_synth_TruA_C"/>
</dbReference>
<evidence type="ECO:0000256" key="1">
    <source>
        <dbReference type="ARBA" id="ARBA00009375"/>
    </source>
</evidence>
<comment type="similarity">
    <text evidence="1 4 5">Belongs to the tRNA pseudouridine synthase TruA family.</text>
</comment>
<accession>A0ABT5XAX4</accession>
<comment type="caution">
    <text evidence="7">The sequence shown here is derived from an EMBL/GenBank/DDBJ whole genome shotgun (WGS) entry which is preliminary data.</text>
</comment>
<evidence type="ECO:0000313" key="7">
    <source>
        <dbReference type="EMBL" id="MDF0591851.1"/>
    </source>
</evidence>
<dbReference type="PANTHER" id="PTHR11142:SF0">
    <property type="entry name" value="TRNA PSEUDOURIDINE SYNTHASE-LIKE 1"/>
    <property type="match status" value="1"/>
</dbReference>
<organism evidence="7 8">
    <name type="scientific">Candidatus Methanocrinis natronophilus</name>
    <dbReference type="NCBI Taxonomy" id="3033396"/>
    <lineage>
        <taxon>Archaea</taxon>
        <taxon>Methanobacteriati</taxon>
        <taxon>Methanobacteriota</taxon>
        <taxon>Stenosarchaea group</taxon>
        <taxon>Methanomicrobia</taxon>
        <taxon>Methanotrichales</taxon>
        <taxon>Methanotrichaceae</taxon>
        <taxon>Methanocrinis</taxon>
    </lineage>
</organism>
<dbReference type="SUPFAM" id="SSF55120">
    <property type="entry name" value="Pseudouridine synthase"/>
    <property type="match status" value="1"/>
</dbReference>